<feature type="domain" description="Amine oxidase" evidence="9">
    <location>
        <begin position="66"/>
        <end position="493"/>
    </location>
</feature>
<dbReference type="Gene3D" id="1.10.405.10">
    <property type="entry name" value="Guanine Nucleotide Dissociation Inhibitor, domain 1"/>
    <property type="match status" value="1"/>
</dbReference>
<keyword evidence="11" id="KW-1185">Reference proteome</keyword>
<comment type="catalytic activity">
    <reaction evidence="8">
        <text>L-tryptophan + O2 = indole-3-acetamide + CO2 + H2O</text>
        <dbReference type="Rhea" id="RHEA:16165"/>
        <dbReference type="ChEBI" id="CHEBI:15377"/>
        <dbReference type="ChEBI" id="CHEBI:15379"/>
        <dbReference type="ChEBI" id="CHEBI:16031"/>
        <dbReference type="ChEBI" id="CHEBI:16526"/>
        <dbReference type="ChEBI" id="CHEBI:57912"/>
        <dbReference type="EC" id="1.13.12.3"/>
    </reaction>
</comment>
<dbReference type="EMBL" id="JBHULN010000015">
    <property type="protein sequence ID" value="MFD2573084.1"/>
    <property type="molecule type" value="Genomic_DNA"/>
</dbReference>
<dbReference type="PANTHER" id="PTHR10742:SF410">
    <property type="entry name" value="LYSINE-SPECIFIC HISTONE DEMETHYLASE 2"/>
    <property type="match status" value="1"/>
</dbReference>
<dbReference type="InterPro" id="IPR050281">
    <property type="entry name" value="Flavin_monoamine_oxidase"/>
</dbReference>
<dbReference type="SUPFAM" id="SSF54373">
    <property type="entry name" value="FAD-linked reductases, C-terminal domain"/>
    <property type="match status" value="1"/>
</dbReference>
<evidence type="ECO:0000256" key="2">
    <source>
        <dbReference type="ARBA" id="ARBA00004814"/>
    </source>
</evidence>
<dbReference type="InterPro" id="IPR001613">
    <property type="entry name" value="Flavin_amine_oxidase"/>
</dbReference>
<name>A0ABW5M8S2_9BACT</name>
<organism evidence="10 11">
    <name type="scientific">Spirosoma soli</name>
    <dbReference type="NCBI Taxonomy" id="1770529"/>
    <lineage>
        <taxon>Bacteria</taxon>
        <taxon>Pseudomonadati</taxon>
        <taxon>Bacteroidota</taxon>
        <taxon>Cytophagia</taxon>
        <taxon>Cytophagales</taxon>
        <taxon>Cytophagaceae</taxon>
        <taxon>Spirosoma</taxon>
    </lineage>
</organism>
<evidence type="ECO:0000259" key="9">
    <source>
        <dbReference type="Pfam" id="PF01593"/>
    </source>
</evidence>
<keyword evidence="7" id="KW-0073">Auxin biosynthesis</keyword>
<keyword evidence="6" id="KW-0560">Oxidoreductase</keyword>
<comment type="cofactor">
    <cofactor evidence="1">
        <name>FAD</name>
        <dbReference type="ChEBI" id="CHEBI:57692"/>
    </cofactor>
</comment>
<dbReference type="RefSeq" id="WP_381525681.1">
    <property type="nucleotide sequence ID" value="NZ_JBHULN010000015.1"/>
</dbReference>
<dbReference type="Pfam" id="PF01593">
    <property type="entry name" value="Amino_oxidase"/>
    <property type="match status" value="1"/>
</dbReference>
<dbReference type="Proteomes" id="UP001597469">
    <property type="component" value="Unassembled WGS sequence"/>
</dbReference>
<evidence type="ECO:0000256" key="1">
    <source>
        <dbReference type="ARBA" id="ARBA00001974"/>
    </source>
</evidence>
<dbReference type="PRINTS" id="PR00757">
    <property type="entry name" value="AMINEOXDASEF"/>
</dbReference>
<evidence type="ECO:0000256" key="7">
    <source>
        <dbReference type="ARBA" id="ARBA00023070"/>
    </source>
</evidence>
<gene>
    <name evidence="10" type="ORF">ACFSUS_20755</name>
</gene>
<sequence length="512" mass="56396">MRNPQTGALRLLKKVVGQDTDPEVNESRRTFIRQLALATAGSAVSTNFLGCANQQRPSIAIVGAGLSGLTAAYYLEKAGLQAELFDAANRVGGRVMSAKNLLADGIVTELGAEFIDSHHKDILTLCRTFDLPLLDTKASTEHSLNRICYVFGGRHVEEREIIQAFTPFAERIRRDVGHLGGSFAANHPAVKNLDRLSIDEYLHQLGISGWLFNLISTSFTSEYGLAAGEQSCLNMLILLNPDITKGFELYGESDERYKVIGGNERIATELHKRLKSPVHTGFHLERITQKGNRYQLSFANGREVTADYVVMTLPFSVLRTVTFDVDMSPRKRRCIQELGYGTTSKLFIGVNERLWRQCGCSGIAFSEHIQNGWDSSHMQQNNSGPGGYSLLLGGEHGRKLTLAQFDQYLTGCDQVFPGMKQAASGRKSLYNWSRNPLTRGAYSCYRVGQMTTLGQAESERVGNIFFAGEHCSPQFQGFMNGAAETGRQAAEKIVMTLGASVPRSAPRTHQPA</sequence>
<dbReference type="EC" id="1.13.12.3" evidence="4"/>
<evidence type="ECO:0000256" key="3">
    <source>
        <dbReference type="ARBA" id="ARBA00005833"/>
    </source>
</evidence>
<proteinExistence type="inferred from homology"/>
<comment type="similarity">
    <text evidence="3">Belongs to the tryptophan 2-monooxygenase family.</text>
</comment>
<dbReference type="Gene3D" id="3.50.50.60">
    <property type="entry name" value="FAD/NAD(P)-binding domain"/>
    <property type="match status" value="1"/>
</dbReference>
<evidence type="ECO:0000256" key="6">
    <source>
        <dbReference type="ARBA" id="ARBA00023002"/>
    </source>
</evidence>
<evidence type="ECO:0000313" key="11">
    <source>
        <dbReference type="Proteomes" id="UP001597469"/>
    </source>
</evidence>
<evidence type="ECO:0000256" key="4">
    <source>
        <dbReference type="ARBA" id="ARBA00012535"/>
    </source>
</evidence>
<dbReference type="Gene3D" id="3.90.660.10">
    <property type="match status" value="1"/>
</dbReference>
<dbReference type="InterPro" id="IPR002937">
    <property type="entry name" value="Amino_oxidase"/>
</dbReference>
<evidence type="ECO:0000313" key="10">
    <source>
        <dbReference type="EMBL" id="MFD2573084.1"/>
    </source>
</evidence>
<accession>A0ABW5M8S2</accession>
<comment type="caution">
    <text evidence="10">The sequence shown here is derived from an EMBL/GenBank/DDBJ whole genome shotgun (WGS) entry which is preliminary data.</text>
</comment>
<protein>
    <recommendedName>
        <fullName evidence="5">Tryptophan 2-monooxygenase</fullName>
        <ecNumber evidence="4">1.13.12.3</ecNumber>
    </recommendedName>
</protein>
<dbReference type="SUPFAM" id="SSF51905">
    <property type="entry name" value="FAD/NAD(P)-binding domain"/>
    <property type="match status" value="1"/>
</dbReference>
<evidence type="ECO:0000256" key="8">
    <source>
        <dbReference type="ARBA" id="ARBA00047321"/>
    </source>
</evidence>
<reference evidence="11" key="1">
    <citation type="journal article" date="2019" name="Int. J. Syst. Evol. Microbiol.">
        <title>The Global Catalogue of Microorganisms (GCM) 10K type strain sequencing project: providing services to taxonomists for standard genome sequencing and annotation.</title>
        <authorList>
            <consortium name="The Broad Institute Genomics Platform"/>
            <consortium name="The Broad Institute Genome Sequencing Center for Infectious Disease"/>
            <person name="Wu L."/>
            <person name="Ma J."/>
        </authorList>
    </citation>
    <scope>NUCLEOTIDE SEQUENCE [LARGE SCALE GENOMIC DNA]</scope>
    <source>
        <strain evidence="11">KCTC 42805</strain>
    </source>
</reference>
<comment type="pathway">
    <text evidence="2">Plant hormone metabolism; auxin biosynthesis.</text>
</comment>
<dbReference type="InterPro" id="IPR036188">
    <property type="entry name" value="FAD/NAD-bd_sf"/>
</dbReference>
<dbReference type="PANTHER" id="PTHR10742">
    <property type="entry name" value="FLAVIN MONOAMINE OXIDASE"/>
    <property type="match status" value="1"/>
</dbReference>
<evidence type="ECO:0000256" key="5">
    <source>
        <dbReference type="ARBA" id="ARBA00017871"/>
    </source>
</evidence>